<protein>
    <recommendedName>
        <fullName evidence="1">Carrier domain-containing protein</fullName>
    </recommendedName>
</protein>
<dbReference type="Pfam" id="PF00550">
    <property type="entry name" value="PP-binding"/>
    <property type="match status" value="1"/>
</dbReference>
<dbReference type="PROSITE" id="PS50075">
    <property type="entry name" value="CARRIER"/>
    <property type="match status" value="1"/>
</dbReference>
<organism evidence="2 3">
    <name type="scientific">Actinophytocola xinjiangensis</name>
    <dbReference type="NCBI Taxonomy" id="485602"/>
    <lineage>
        <taxon>Bacteria</taxon>
        <taxon>Bacillati</taxon>
        <taxon>Actinomycetota</taxon>
        <taxon>Actinomycetes</taxon>
        <taxon>Pseudonocardiales</taxon>
        <taxon>Pseudonocardiaceae</taxon>
    </lineage>
</organism>
<accession>A0A7Z1AU69</accession>
<feature type="domain" description="Carrier" evidence="1">
    <location>
        <begin position="1"/>
        <end position="81"/>
    </location>
</feature>
<dbReference type="SUPFAM" id="SSF47336">
    <property type="entry name" value="ACP-like"/>
    <property type="match status" value="1"/>
</dbReference>
<evidence type="ECO:0000259" key="1">
    <source>
        <dbReference type="PROSITE" id="PS50075"/>
    </source>
</evidence>
<keyword evidence="3" id="KW-1185">Reference proteome</keyword>
<dbReference type="OrthoDB" id="3392378at2"/>
<dbReference type="EMBL" id="MSIF01000031">
    <property type="protein sequence ID" value="OLF05238.1"/>
    <property type="molecule type" value="Genomic_DNA"/>
</dbReference>
<proteinExistence type="predicted"/>
<evidence type="ECO:0000313" key="3">
    <source>
        <dbReference type="Proteomes" id="UP000185696"/>
    </source>
</evidence>
<comment type="caution">
    <text evidence="2">The sequence shown here is derived from an EMBL/GenBank/DDBJ whole genome shotgun (WGS) entry which is preliminary data.</text>
</comment>
<gene>
    <name evidence="2" type="ORF">BLA60_36895</name>
</gene>
<dbReference type="InterPro" id="IPR009081">
    <property type="entry name" value="PP-bd_ACP"/>
</dbReference>
<evidence type="ECO:0000313" key="2">
    <source>
        <dbReference type="EMBL" id="OLF05238.1"/>
    </source>
</evidence>
<reference evidence="2 3" key="1">
    <citation type="submission" date="2016-12" db="EMBL/GenBank/DDBJ databases">
        <title>The draft genome sequence of Actinophytocola xinjiangensis.</title>
        <authorList>
            <person name="Wang W."/>
            <person name="Yuan L."/>
        </authorList>
    </citation>
    <scope>NUCLEOTIDE SEQUENCE [LARGE SCALE GENOMIC DNA]</scope>
    <source>
        <strain evidence="2 3">CGMCC 4.4663</strain>
    </source>
</reference>
<dbReference type="Gene3D" id="1.10.1200.10">
    <property type="entry name" value="ACP-like"/>
    <property type="match status" value="1"/>
</dbReference>
<dbReference type="AlphaFoldDB" id="A0A7Z1AU69"/>
<sequence length="88" mass="9412">MDRTEALDQLRIVVGKVTGHEVPALDADTRLLEDLALDSTGIMETLIELEDTFGFRVDVDTLDPAVFRTAGSLADYVGEMTAAADVAG</sequence>
<dbReference type="RefSeq" id="WP_075137725.1">
    <property type="nucleotide sequence ID" value="NZ_MSIF01000031.1"/>
</dbReference>
<name>A0A7Z1AU69_9PSEU</name>
<dbReference type="InterPro" id="IPR036736">
    <property type="entry name" value="ACP-like_sf"/>
</dbReference>
<dbReference type="Proteomes" id="UP000185696">
    <property type="component" value="Unassembled WGS sequence"/>
</dbReference>